<dbReference type="PANTHER" id="PTHR43024:SF1">
    <property type="entry name" value="UDP-N-ACETYLMURAMOYL-TRIPEPTIDE--D-ALANYL-D-ALANINE LIGASE"/>
    <property type="match status" value="1"/>
</dbReference>
<feature type="domain" description="Mur ligase N-terminal catalytic" evidence="12">
    <location>
        <begin position="26"/>
        <end position="101"/>
    </location>
</feature>
<keyword evidence="5 10" id="KW-0067">ATP-binding</keyword>
<dbReference type="GO" id="GO:0008360">
    <property type="term" value="P:regulation of cell shape"/>
    <property type="evidence" value="ECO:0007669"/>
    <property type="project" value="UniProtKB-KW"/>
</dbReference>
<dbReference type="SUPFAM" id="SSF53244">
    <property type="entry name" value="MurD-like peptide ligases, peptide-binding domain"/>
    <property type="match status" value="1"/>
</dbReference>
<dbReference type="GO" id="GO:0008766">
    <property type="term" value="F:UDP-N-acetylmuramoylalanyl-D-glutamyl-2,6-diaminopimelate-D-alanyl-D-alanine ligase activity"/>
    <property type="evidence" value="ECO:0007669"/>
    <property type="project" value="RHEA"/>
</dbReference>
<dbReference type="Proteomes" id="UP000027931">
    <property type="component" value="Unassembled WGS sequence"/>
</dbReference>
<evidence type="ECO:0000256" key="6">
    <source>
        <dbReference type="ARBA" id="ARBA00022960"/>
    </source>
</evidence>
<keyword evidence="9 10" id="KW-0961">Cell wall biogenesis/degradation</keyword>
<dbReference type="RefSeq" id="WP_038087859.1">
    <property type="nucleotide sequence ID" value="NZ_JMIR01000013.1"/>
</dbReference>
<evidence type="ECO:0000256" key="8">
    <source>
        <dbReference type="ARBA" id="ARBA00023306"/>
    </source>
</evidence>
<dbReference type="NCBIfam" id="TIGR01143">
    <property type="entry name" value="murF"/>
    <property type="match status" value="1"/>
</dbReference>
<evidence type="ECO:0000256" key="5">
    <source>
        <dbReference type="ARBA" id="ARBA00022840"/>
    </source>
</evidence>
<evidence type="ECO:0000259" key="12">
    <source>
        <dbReference type="Pfam" id="PF01225"/>
    </source>
</evidence>
<evidence type="ECO:0000256" key="11">
    <source>
        <dbReference type="RuleBase" id="RU004136"/>
    </source>
</evidence>
<keyword evidence="1 10" id="KW-0963">Cytoplasm</keyword>
<dbReference type="Pfam" id="PF08245">
    <property type="entry name" value="Mur_ligase_M"/>
    <property type="match status" value="1"/>
</dbReference>
<comment type="function">
    <text evidence="10 11">Involved in cell wall formation. Catalyzes the final step in the synthesis of UDP-N-acetylmuramoyl-pentapeptide, the precursor of murein.</text>
</comment>
<comment type="similarity">
    <text evidence="10">Belongs to the MurCDEF family. MurF subfamily.</text>
</comment>
<gene>
    <name evidence="10" type="primary">murF</name>
    <name evidence="15" type="ORF">EL26_10840</name>
</gene>
<evidence type="ECO:0000256" key="7">
    <source>
        <dbReference type="ARBA" id="ARBA00022984"/>
    </source>
</evidence>
<dbReference type="Gene3D" id="3.90.190.20">
    <property type="entry name" value="Mur ligase, C-terminal domain"/>
    <property type="match status" value="1"/>
</dbReference>
<dbReference type="GO" id="GO:0009252">
    <property type="term" value="P:peptidoglycan biosynthetic process"/>
    <property type="evidence" value="ECO:0007669"/>
    <property type="project" value="UniProtKB-UniRule"/>
</dbReference>
<evidence type="ECO:0000313" key="16">
    <source>
        <dbReference type="Proteomes" id="UP000027931"/>
    </source>
</evidence>
<dbReference type="Pfam" id="PF01225">
    <property type="entry name" value="Mur_ligase"/>
    <property type="match status" value="1"/>
</dbReference>
<dbReference type="InterPro" id="IPR000713">
    <property type="entry name" value="Mur_ligase_N"/>
</dbReference>
<dbReference type="OrthoDB" id="9801978at2"/>
<comment type="catalytic activity">
    <reaction evidence="10 11">
        <text>D-alanyl-D-alanine + UDP-N-acetyl-alpha-D-muramoyl-L-alanyl-gamma-D-glutamyl-meso-2,6-diaminopimelate + ATP = UDP-N-acetyl-alpha-D-muramoyl-L-alanyl-gamma-D-glutamyl-meso-2,6-diaminopimeloyl-D-alanyl-D-alanine + ADP + phosphate + H(+)</text>
        <dbReference type="Rhea" id="RHEA:28374"/>
        <dbReference type="ChEBI" id="CHEBI:15378"/>
        <dbReference type="ChEBI" id="CHEBI:30616"/>
        <dbReference type="ChEBI" id="CHEBI:43474"/>
        <dbReference type="ChEBI" id="CHEBI:57822"/>
        <dbReference type="ChEBI" id="CHEBI:61386"/>
        <dbReference type="ChEBI" id="CHEBI:83905"/>
        <dbReference type="ChEBI" id="CHEBI:456216"/>
        <dbReference type="EC" id="6.3.2.10"/>
    </reaction>
</comment>
<comment type="pathway">
    <text evidence="10 11">Cell wall biogenesis; peptidoglycan biosynthesis.</text>
</comment>
<comment type="caution">
    <text evidence="15">The sequence shown here is derived from an EMBL/GenBank/DDBJ whole genome shotgun (WGS) entry which is preliminary data.</text>
</comment>
<dbReference type="SUPFAM" id="SSF63418">
    <property type="entry name" value="MurE/MurF N-terminal domain"/>
    <property type="match status" value="1"/>
</dbReference>
<dbReference type="Gene3D" id="3.40.1190.10">
    <property type="entry name" value="Mur-like, catalytic domain"/>
    <property type="match status" value="1"/>
</dbReference>
<dbReference type="GO" id="GO:0047480">
    <property type="term" value="F:UDP-N-acetylmuramoyl-tripeptide-D-alanyl-D-alanine ligase activity"/>
    <property type="evidence" value="ECO:0007669"/>
    <property type="project" value="UniProtKB-UniRule"/>
</dbReference>
<evidence type="ECO:0000259" key="13">
    <source>
        <dbReference type="Pfam" id="PF02875"/>
    </source>
</evidence>
<dbReference type="HAMAP" id="MF_02019">
    <property type="entry name" value="MurF"/>
    <property type="match status" value="1"/>
</dbReference>
<dbReference type="Pfam" id="PF02875">
    <property type="entry name" value="Mur_ligase_C"/>
    <property type="match status" value="1"/>
</dbReference>
<dbReference type="EMBL" id="JMIR01000013">
    <property type="protein sequence ID" value="KEO83183.1"/>
    <property type="molecule type" value="Genomic_DNA"/>
</dbReference>
<dbReference type="eggNOG" id="COG0770">
    <property type="taxonomic scope" value="Bacteria"/>
</dbReference>
<evidence type="ECO:0000259" key="14">
    <source>
        <dbReference type="Pfam" id="PF08245"/>
    </source>
</evidence>
<reference evidence="15 16" key="1">
    <citation type="journal article" date="2013" name="Int. J. Syst. Evol. Microbiol.">
        <title>Tumebacillus flagellatus sp. nov., an alpha-amylase/pullulanase-producing bacterium isolated from cassava wastewater.</title>
        <authorList>
            <person name="Wang Q."/>
            <person name="Xie N."/>
            <person name="Qin Y."/>
            <person name="Shen N."/>
            <person name="Zhu J."/>
            <person name="Mi H."/>
            <person name="Huang R."/>
        </authorList>
    </citation>
    <scope>NUCLEOTIDE SEQUENCE [LARGE SCALE GENOMIC DNA]</scope>
    <source>
        <strain evidence="15 16">GST4</strain>
    </source>
</reference>
<sequence length="465" mass="49178">MMERTAGEIAVLAGGRLIAGVASLSVRGVATDTRKEMTGRLFVPIVGERFDAHDFIEAAVEQGAVAALWQAGKPIPEKAQRLALIEVEDTLLGLQRLAAGYRNELKNLRVVGVTGSNGKTSTKDLLASVLSERFRVQKTLGNLNNHIGVPLMLLQLEESTEVAVLEMGMNHFHEIELLARLASPQIGVITNIGEAHIEYLGSQSGIADAKCELIEALPASGKAILFGDEPLLRERASKTQAPVVWFGFGEGNDVRAVNVENLGIAGSRFSLEGEEGTYSLSVPGLHQLGNALAAVAVGEELGMTRDEIRKGLSQAKLTARRFEVHQAKGVNGTVIDDAYNASPTSMKAALQMLSDMPGGYKIAALGGMLELGPDSVEMHRATGAFLAGLAVDELVCIGDLARDIAEGARQGGFSGVLYEAGDKPQAIEYLGTQLQRHAQDETGGAIVLVKSSLGIGLADVVRALT</sequence>
<protein>
    <recommendedName>
        <fullName evidence="10 11">UDP-N-acetylmuramoyl-tripeptide--D-alanyl-D-alanine ligase</fullName>
        <ecNumber evidence="10 11">6.3.2.10</ecNumber>
    </recommendedName>
    <alternativeName>
        <fullName evidence="10">D-alanyl-D-alanine-adding enzyme</fullName>
    </alternativeName>
</protein>
<dbReference type="SUPFAM" id="SSF53623">
    <property type="entry name" value="MurD-like peptide ligases, catalytic domain"/>
    <property type="match status" value="1"/>
</dbReference>
<keyword evidence="16" id="KW-1185">Reference proteome</keyword>
<keyword evidence="7 10" id="KW-0573">Peptidoglycan synthesis</keyword>
<dbReference type="InterPro" id="IPR005863">
    <property type="entry name" value="UDP-N-AcMur_synth"/>
</dbReference>
<accession>A0A074LTP8</accession>
<dbReference type="UniPathway" id="UPA00219"/>
<organism evidence="15 16">
    <name type="scientific">Tumebacillus flagellatus</name>
    <dbReference type="NCBI Taxonomy" id="1157490"/>
    <lineage>
        <taxon>Bacteria</taxon>
        <taxon>Bacillati</taxon>
        <taxon>Bacillota</taxon>
        <taxon>Bacilli</taxon>
        <taxon>Bacillales</taxon>
        <taxon>Alicyclobacillaceae</taxon>
        <taxon>Tumebacillus</taxon>
    </lineage>
</organism>
<dbReference type="InterPro" id="IPR036565">
    <property type="entry name" value="Mur-like_cat_sf"/>
</dbReference>
<evidence type="ECO:0000313" key="15">
    <source>
        <dbReference type="EMBL" id="KEO83183.1"/>
    </source>
</evidence>
<evidence type="ECO:0000256" key="1">
    <source>
        <dbReference type="ARBA" id="ARBA00022490"/>
    </source>
</evidence>
<evidence type="ECO:0000256" key="4">
    <source>
        <dbReference type="ARBA" id="ARBA00022741"/>
    </source>
</evidence>
<evidence type="ECO:0000256" key="2">
    <source>
        <dbReference type="ARBA" id="ARBA00022598"/>
    </source>
</evidence>
<dbReference type="InterPro" id="IPR036615">
    <property type="entry name" value="Mur_ligase_C_dom_sf"/>
</dbReference>
<evidence type="ECO:0000256" key="9">
    <source>
        <dbReference type="ARBA" id="ARBA00023316"/>
    </source>
</evidence>
<dbReference type="STRING" id="1157490.EL26_10840"/>
<feature type="binding site" evidence="10">
    <location>
        <begin position="115"/>
        <end position="121"/>
    </location>
    <ligand>
        <name>ATP</name>
        <dbReference type="ChEBI" id="CHEBI:30616"/>
    </ligand>
</feature>
<keyword evidence="6 10" id="KW-0133">Cell shape</keyword>
<keyword evidence="8 10" id="KW-0131">Cell cycle</keyword>
<evidence type="ECO:0000256" key="3">
    <source>
        <dbReference type="ARBA" id="ARBA00022618"/>
    </source>
</evidence>
<dbReference type="GO" id="GO:0071555">
    <property type="term" value="P:cell wall organization"/>
    <property type="evidence" value="ECO:0007669"/>
    <property type="project" value="UniProtKB-KW"/>
</dbReference>
<keyword evidence="3 10" id="KW-0132">Cell division</keyword>
<keyword evidence="4 10" id="KW-0547">Nucleotide-binding</keyword>
<feature type="domain" description="Mur ligase central" evidence="14">
    <location>
        <begin position="113"/>
        <end position="297"/>
    </location>
</feature>
<feature type="domain" description="Mur ligase C-terminal" evidence="13">
    <location>
        <begin position="320"/>
        <end position="452"/>
    </location>
</feature>
<comment type="subcellular location">
    <subcellularLocation>
        <location evidence="10 11">Cytoplasm</location>
    </subcellularLocation>
</comment>
<dbReference type="InterPro" id="IPR004101">
    <property type="entry name" value="Mur_ligase_C"/>
</dbReference>
<keyword evidence="2 10" id="KW-0436">Ligase</keyword>
<dbReference type="InterPro" id="IPR013221">
    <property type="entry name" value="Mur_ligase_cen"/>
</dbReference>
<dbReference type="GO" id="GO:0051301">
    <property type="term" value="P:cell division"/>
    <property type="evidence" value="ECO:0007669"/>
    <property type="project" value="UniProtKB-KW"/>
</dbReference>
<dbReference type="InterPro" id="IPR035911">
    <property type="entry name" value="MurE/MurF_N"/>
</dbReference>
<dbReference type="AlphaFoldDB" id="A0A074LTP8"/>
<dbReference type="Gene3D" id="3.40.1390.10">
    <property type="entry name" value="MurE/MurF, N-terminal domain"/>
    <property type="match status" value="1"/>
</dbReference>
<dbReference type="InterPro" id="IPR051046">
    <property type="entry name" value="MurCDEF_CellWall_CoF430Synth"/>
</dbReference>
<dbReference type="GO" id="GO:0005524">
    <property type="term" value="F:ATP binding"/>
    <property type="evidence" value="ECO:0007669"/>
    <property type="project" value="UniProtKB-UniRule"/>
</dbReference>
<evidence type="ECO:0000256" key="10">
    <source>
        <dbReference type="HAMAP-Rule" id="MF_02019"/>
    </source>
</evidence>
<dbReference type="EC" id="6.3.2.10" evidence="10 11"/>
<dbReference type="GO" id="GO:0005737">
    <property type="term" value="C:cytoplasm"/>
    <property type="evidence" value="ECO:0007669"/>
    <property type="project" value="UniProtKB-SubCell"/>
</dbReference>
<name>A0A074LTP8_9BACL</name>
<proteinExistence type="inferred from homology"/>
<dbReference type="PANTHER" id="PTHR43024">
    <property type="entry name" value="UDP-N-ACETYLMURAMOYL-TRIPEPTIDE--D-ALANYL-D-ALANINE LIGASE"/>
    <property type="match status" value="1"/>
</dbReference>